<evidence type="ECO:0000313" key="2">
    <source>
        <dbReference type="EMBL" id="MDY0881226.1"/>
    </source>
</evidence>
<dbReference type="InterPro" id="IPR000415">
    <property type="entry name" value="Nitroreductase-like"/>
</dbReference>
<dbReference type="InterPro" id="IPR029479">
    <property type="entry name" value="Nitroreductase"/>
</dbReference>
<dbReference type="EC" id="1.13.11.79" evidence="2"/>
<dbReference type="PANTHER" id="PTHR23026">
    <property type="entry name" value="NADPH NITROREDUCTASE"/>
    <property type="match status" value="1"/>
</dbReference>
<protein>
    <submittedName>
        <fullName evidence="2">5,6-dimethylbenzimidazole synthase</fullName>
        <ecNumber evidence="2">1.13.11.79</ecNumber>
    </submittedName>
</protein>
<dbReference type="NCBIfam" id="TIGR02476">
    <property type="entry name" value="BluB"/>
    <property type="match status" value="1"/>
</dbReference>
<evidence type="ECO:0000259" key="1">
    <source>
        <dbReference type="Pfam" id="PF00881"/>
    </source>
</evidence>
<dbReference type="Gene3D" id="3.40.109.10">
    <property type="entry name" value="NADH Oxidase"/>
    <property type="match status" value="1"/>
</dbReference>
<dbReference type="Proteomes" id="UP001279642">
    <property type="component" value="Unassembled WGS sequence"/>
</dbReference>
<accession>A0ABU5E5S8</accession>
<proteinExistence type="predicted"/>
<gene>
    <name evidence="2" type="primary">bluB</name>
    <name evidence="2" type="ORF">SMD27_00070</name>
</gene>
<dbReference type="GO" id="GO:0102919">
    <property type="term" value="F:5,6-dimethylbenzimidazole synthase activity"/>
    <property type="evidence" value="ECO:0007669"/>
    <property type="project" value="UniProtKB-EC"/>
</dbReference>
<dbReference type="Pfam" id="PF00881">
    <property type="entry name" value="Nitroreductase"/>
    <property type="match status" value="1"/>
</dbReference>
<comment type="caution">
    <text evidence="2">The sequence shown here is derived from an EMBL/GenBank/DDBJ whole genome shotgun (WGS) entry which is preliminary data.</text>
</comment>
<dbReference type="InterPro" id="IPR012825">
    <property type="entry name" value="BluB"/>
</dbReference>
<evidence type="ECO:0000313" key="3">
    <source>
        <dbReference type="Proteomes" id="UP001279642"/>
    </source>
</evidence>
<name>A0ABU5E5S8_9PROT</name>
<reference evidence="2 3" key="1">
    <citation type="journal article" date="2016" name="Antonie Van Leeuwenhoek">
        <title>Dongia soli sp. nov., isolated from soil from Dokdo, Korea.</title>
        <authorList>
            <person name="Kim D.U."/>
            <person name="Lee H."/>
            <person name="Kim H."/>
            <person name="Kim S.G."/>
            <person name="Ka J.O."/>
        </authorList>
    </citation>
    <scope>NUCLEOTIDE SEQUENCE [LARGE SCALE GENOMIC DNA]</scope>
    <source>
        <strain evidence="2 3">D78</strain>
    </source>
</reference>
<dbReference type="CDD" id="cd02145">
    <property type="entry name" value="BluB"/>
    <property type="match status" value="1"/>
</dbReference>
<keyword evidence="3" id="KW-1185">Reference proteome</keyword>
<dbReference type="SUPFAM" id="SSF55469">
    <property type="entry name" value="FMN-dependent nitroreductase-like"/>
    <property type="match status" value="1"/>
</dbReference>
<dbReference type="EMBL" id="JAXCLW010000001">
    <property type="protein sequence ID" value="MDY0881226.1"/>
    <property type="molecule type" value="Genomic_DNA"/>
</dbReference>
<dbReference type="RefSeq" id="WP_320506301.1">
    <property type="nucleotide sequence ID" value="NZ_JAXCLW010000001.1"/>
</dbReference>
<feature type="domain" description="Nitroreductase" evidence="1">
    <location>
        <begin position="25"/>
        <end position="191"/>
    </location>
</feature>
<dbReference type="PANTHER" id="PTHR23026:SF123">
    <property type="entry name" value="NAD(P)H NITROREDUCTASE RV3131-RELATED"/>
    <property type="match status" value="1"/>
</dbReference>
<sequence>MKYIAHRAPAPRFPTEFRARFRELLRWRRDVRHFRTDPLPVGLVDELLDLACLAPSVGNAQPWRFVTVDDPANRAAIVTNFETANREALAGYGGERAQLYASLKLAGLREAPRHFAVFCDTETEQGQGLGRRTMPETLLYSTVLAIHTLWLAGRIHGVGLGWISILDPEAATATLKVPGTWRFVAYLCLGWPAEEHDTPELERTGWQARAEVCRQVLQR</sequence>
<keyword evidence="2" id="KW-0560">Oxidoreductase</keyword>
<dbReference type="InterPro" id="IPR050627">
    <property type="entry name" value="Nitroreductase/BluB"/>
</dbReference>
<organism evidence="2 3">
    <name type="scientific">Dongia soli</name>
    <dbReference type="NCBI Taxonomy" id="600628"/>
    <lineage>
        <taxon>Bacteria</taxon>
        <taxon>Pseudomonadati</taxon>
        <taxon>Pseudomonadota</taxon>
        <taxon>Alphaproteobacteria</taxon>
        <taxon>Rhodospirillales</taxon>
        <taxon>Dongiaceae</taxon>
        <taxon>Dongia</taxon>
    </lineage>
</organism>